<keyword evidence="6" id="KW-0175">Coiled coil</keyword>
<evidence type="ECO:0000259" key="12">
    <source>
        <dbReference type="Pfam" id="PF23598"/>
    </source>
</evidence>
<dbReference type="Proteomes" id="UP000026960">
    <property type="component" value="Chromosome 11"/>
</dbReference>
<evidence type="ECO:0000313" key="13">
    <source>
        <dbReference type="EnsemblPlants" id="OBART11G12900.1"/>
    </source>
</evidence>
<feature type="domain" description="Disease resistance protein winged helix" evidence="11">
    <location>
        <begin position="1407"/>
        <end position="1477"/>
    </location>
</feature>
<dbReference type="InterPro" id="IPR055414">
    <property type="entry name" value="LRR_R13L4/SHOC2-like"/>
</dbReference>
<feature type="domain" description="Disease resistance N-terminal" evidence="8">
    <location>
        <begin position="983"/>
        <end position="1059"/>
    </location>
</feature>
<dbReference type="PANTHER" id="PTHR23155:SF1181">
    <property type="entry name" value="OS08G0170200 PROTEIN"/>
    <property type="match status" value="1"/>
</dbReference>
<dbReference type="Gene3D" id="1.10.10.10">
    <property type="entry name" value="Winged helix-like DNA-binding domain superfamily/Winged helix DNA-binding domain"/>
    <property type="match status" value="2"/>
</dbReference>
<feature type="domain" description="NB-ARC" evidence="7">
    <location>
        <begin position="1152"/>
        <end position="1313"/>
    </location>
</feature>
<feature type="domain" description="Disease resistance R13L4/SHOC-2-like LRR" evidence="12">
    <location>
        <begin position="1526"/>
        <end position="1878"/>
    </location>
</feature>
<name>A0A0D3HLM7_9ORYZ</name>
<dbReference type="eggNOG" id="KOG4658">
    <property type="taxonomic scope" value="Eukaryota"/>
</dbReference>
<dbReference type="STRING" id="65489.A0A0D3HLM7"/>
<dbReference type="InterPro" id="IPR058922">
    <property type="entry name" value="WHD_DRP"/>
</dbReference>
<dbReference type="InterPro" id="IPR044974">
    <property type="entry name" value="Disease_R_plants"/>
</dbReference>
<evidence type="ECO:0000259" key="9">
    <source>
        <dbReference type="Pfam" id="PF18511"/>
    </source>
</evidence>
<feature type="domain" description="Disease resistance N-terminal" evidence="8">
    <location>
        <begin position="7"/>
        <end position="89"/>
    </location>
</feature>
<dbReference type="InterPro" id="IPR041567">
    <property type="entry name" value="COI1_F-box"/>
</dbReference>
<evidence type="ECO:0000256" key="6">
    <source>
        <dbReference type="ARBA" id="ARBA00023054"/>
    </source>
</evidence>
<dbReference type="FunFam" id="1.10.10.10:FF:000322">
    <property type="entry name" value="Probable disease resistance protein At1g63360"/>
    <property type="match status" value="2"/>
</dbReference>
<dbReference type="Pfam" id="PF23559">
    <property type="entry name" value="WHD_DRP"/>
    <property type="match status" value="2"/>
</dbReference>
<feature type="domain" description="Transport inhibitor response 1" evidence="10">
    <location>
        <begin position="1986"/>
        <end position="2031"/>
    </location>
</feature>
<dbReference type="PANTHER" id="PTHR23155">
    <property type="entry name" value="DISEASE RESISTANCE PROTEIN RP"/>
    <property type="match status" value="1"/>
</dbReference>
<dbReference type="SUPFAM" id="SSF52058">
    <property type="entry name" value="L domain-like"/>
    <property type="match status" value="2"/>
</dbReference>
<comment type="similarity">
    <text evidence="1">Belongs to the disease resistance NB-LRR family.</text>
</comment>
<dbReference type="InterPro" id="IPR036388">
    <property type="entry name" value="WH-like_DNA-bd_sf"/>
</dbReference>
<dbReference type="Pfam" id="PF23598">
    <property type="entry name" value="LRR_14"/>
    <property type="match status" value="2"/>
</dbReference>
<dbReference type="InterPro" id="IPR032675">
    <property type="entry name" value="LRR_dom_sf"/>
</dbReference>
<dbReference type="EnsemblPlants" id="OBART11G12900.1">
    <property type="protein sequence ID" value="OBART11G12900.1"/>
    <property type="gene ID" value="OBART11G12900"/>
</dbReference>
<dbReference type="PRINTS" id="PR00364">
    <property type="entry name" value="DISEASERSIST"/>
</dbReference>
<dbReference type="Gene3D" id="1.10.8.430">
    <property type="entry name" value="Helical domain of apoptotic protease-activating factors"/>
    <property type="match status" value="1"/>
</dbReference>
<dbReference type="GO" id="GO:0009626">
    <property type="term" value="P:plant-type hypersensitive response"/>
    <property type="evidence" value="ECO:0007669"/>
    <property type="project" value="UniProtKB-ARBA"/>
</dbReference>
<keyword evidence="2" id="KW-0433">Leucine-rich repeat</keyword>
<dbReference type="InterPro" id="IPR006553">
    <property type="entry name" value="Leu-rich_rpt_Cys-con_subtyp"/>
</dbReference>
<dbReference type="HOGENOM" id="CLU_000837_21_0_1"/>
<keyword evidence="3" id="KW-0677">Repeat</keyword>
<evidence type="ECO:0000313" key="14">
    <source>
        <dbReference type="Proteomes" id="UP000026960"/>
    </source>
</evidence>
<evidence type="ECO:0000259" key="11">
    <source>
        <dbReference type="Pfam" id="PF23559"/>
    </source>
</evidence>
<feature type="domain" description="Disease resistance protein winged helix" evidence="11">
    <location>
        <begin position="425"/>
        <end position="496"/>
    </location>
</feature>
<dbReference type="CDD" id="cd14798">
    <property type="entry name" value="RX-CC_like"/>
    <property type="match status" value="1"/>
</dbReference>
<dbReference type="CDD" id="cd22159">
    <property type="entry name" value="F-box_AtTIR1-like"/>
    <property type="match status" value="1"/>
</dbReference>
<sequence length="2502" mass="282411">MELATAAMGSLLSRLAELLSLEENQLQEGVRNRVRQFSRGLKTMDTTLRLVANIPRDHQLDEQVRLWAHDVRMLSYDLEDVVDTVLISLHVGSDPEQADLEMLMRLVAKMNDQLFNGSVEYGQMFSDAVAKQRLRYVATKHGAGNYTAVGHPTHDPYTKAMSTKLVGIDGPRDEVIEMLSMGDQSKLKIVSVFGFGGLGKTTLVKVIYDKLEPGFQCGAFVTVSRINPNMNRVFRDILYYLDKKKFTNSYTLMLDEKQLINELQEFLQNKRYFIVIDGLWDINSWNKIRSALPDDNCGSKVVTTSGISNVARDVGDVYNLQPLSHGNSKKLLSTRLYVDESKCLESTSAEASERFLEKCGGVPLGVIAIAGLLASNPEDNWSEMYNSFCLGKGINDDVENIRRILSFCYYHLPSHLKTCLLYISIFQEDYEINKCLVIWKWIAEGFIHGDQQIGLFELAEGYFIELINRSMIQPVEAQGTGHVIGCRVHDMVLDLVRSLSSEENFVTVLSEDGDEQQKFPLTNANRLSLQSRVVEKRHPQLANVGMKQVRSFVAILSDIHVVSPSFQVLRVLALEDCKFIEGYTSNGLEHLGKLLHLRYLGLTRTRGFHRLPEEIGQDLKFLQTLDLYETDLEEMPFTVGLLTQLLCLRVDVGTRVPAGLIGNLTSLQELWIYPAMKDFSMGFATAMQFVKDLGKLSELRVLKTRIHGWDQSMEIALVESLHNFHKIQLLELHGESYLGKGVTWETGFVSSQHLRYLSLACMQLTRLPAWMNSSLLPNLSYLVVNVQFWQEQDMETLGRMPELCSLELQSCNIRVVNIKHTCGDIGYFQKLRSLISYAILIRFDLYKLSSSSVRIDEPTTMPTLEYLQFMVHVHFLKDANLGFDKLVSENLPSLQRVKAIINCSDARLTEVEEAEEALTDAVNVHPNHPTLKLMRYNEHRMVSSDQAQQVYAITPINSTSLDVTQFGGKNRVIQAISSSQGTMGCLITKLDMLLDQGCKLPKGVKNRILLLKGDLEEVGTYLEDLSKVDDPHLMAKCWMKEVRELSYDIEDYTYNIEDKIKLARHVHLNTKTRFVCRINHLKISGVPRRLKWHQQIGSMISEFRIYVQEAIERYERYDLHSCTYRQRYASVSYVLPTHYEQTADLVIDGRTSEFIKWLANDGDPKLKMVSIVGCGGIGKTTLAKLFYNKFGGRFDCRAFIQVPQKPNMKRLFCDIISQVQQNNPHEDCKELELIDNIRRHLQDKRYLIIIDNLSAASVWDILNQAFPECTQRSRIITTTRIISVALNCCLHRSEYIFEMKPLGDDCSRKLFFKGLFGSERDCPHRFKEASNKIVQICGGLPLAIIIIASLLASQPVVSMRLWIHICNSLRPDLWTDSNSDGMKQVLNLCYNNLPHYLKNCMLYLNKYPEGYKISKDALVKAWVAEGFINVTKDLGMEKVAARYFDELIGRRFIQPIEINYNDEVSSCTVHDLVRDLIAQKSADENFIVIIDGYRKNVGLIDKVRRLSVQFFYSKYTKVPSNIKRSQVRSLTFFGLLRCMPSITDFKLIRVLNLQLVGHLGENTLDLTGISVLFQLKYLKIVCDICIELPNQMRGLQLLETLDMKTKLTAVPWDVFHLPGLLHLHLLLEPNLLDWIGQMKSIITLDASSNSSQGNLNNLQDIGLSCCILPSEHLQRNMETLGSLLGAVSNLKTLSIVSSSYQNVDMVSGTSDATVAWDFLRPPRFLQRFEWLLHDCIFSKVPEWIGELDNLCILNIAVRELVKNGIDILRGLPALTSLSLNVRTTSIEKVIFDKGGFSVLKYLEFRCSAPWLKFESDALPNLRKLKLDFNSLFENIHGTAPISIEHLSCLEEISAKIRGGGNVEFPLTSAISNHPGNPRINFQLVDGVFYGDEDEEHATPTMGLEGRCWETVSGDSDGVGRCPQPNHVLENVLLESILQFLTTARDRNMASLVCRYWYHAEAETRQELFIRNCYAVSPNRVIERFRGLRSITLKGRPCFADSTLVPKGWGAYASPWVAALGPAYPHLKCIFLKRMTVSDNDLRLIAQSFPQLRELSLMSCDKFSATGLAIIAEQCRHLHVLDLINDKVEDTVDEQVDWISMFPKPSTSLESLLFSCVDTPCNFESLEALVARSPGLCQLGVNRHVTVEQLCCLMAIAPNLTHLGTGVFRSKTGYPAGEAPPSVSELATYFAACRSLHSLSGLQDANPDYLPAIYPVCANLTSLNISSATLTGQQLAPIIRSCGNLRTFCARDTIGDDGLSAIAETCLDLQNLRVYRLFRGSEHHLSVSDVGLETISKGCRKLKTLTYYCGSMTNAAMVIMSSNCPNLEVFRLSILKTYLPDRITGEPMDEGFGAIVMNCKKLSRLSTSGLVTDKAFAYIGQYGKSIKTLSVAFSGNTDMSLRYVFEGCTRLQKLEVRECPFGDEGLLSGLSHFWNMRFLWMSSCRVTMTGCRYVAQQMPNLVAEVISGHSGNEDVTADNVDHLYLYRSLAGPRDDAPSFVKIL</sequence>
<proteinExistence type="inferred from homology"/>
<accession>A0A0D3HLM7</accession>
<keyword evidence="4" id="KW-0547">Nucleotide-binding</keyword>
<dbReference type="SUPFAM" id="SSF52047">
    <property type="entry name" value="RNI-like"/>
    <property type="match status" value="1"/>
</dbReference>
<dbReference type="InterPro" id="IPR038005">
    <property type="entry name" value="RX-like_CC"/>
</dbReference>
<dbReference type="InterPro" id="IPR042197">
    <property type="entry name" value="Apaf_helical"/>
</dbReference>
<dbReference type="SUPFAM" id="SSF52540">
    <property type="entry name" value="P-loop containing nucleoside triphosphate hydrolases"/>
    <property type="match status" value="2"/>
</dbReference>
<dbReference type="Gene3D" id="3.40.50.300">
    <property type="entry name" value="P-loop containing nucleotide triphosphate hydrolases"/>
    <property type="match status" value="2"/>
</dbReference>
<organism evidence="13">
    <name type="scientific">Oryza barthii</name>
    <dbReference type="NCBI Taxonomy" id="65489"/>
    <lineage>
        <taxon>Eukaryota</taxon>
        <taxon>Viridiplantae</taxon>
        <taxon>Streptophyta</taxon>
        <taxon>Embryophyta</taxon>
        <taxon>Tracheophyta</taxon>
        <taxon>Spermatophyta</taxon>
        <taxon>Magnoliopsida</taxon>
        <taxon>Liliopsida</taxon>
        <taxon>Poales</taxon>
        <taxon>Poaceae</taxon>
        <taxon>BOP clade</taxon>
        <taxon>Oryzoideae</taxon>
        <taxon>Oryzeae</taxon>
        <taxon>Oryzinae</taxon>
        <taxon>Oryza</taxon>
    </lineage>
</organism>
<dbReference type="eggNOG" id="KOG1947">
    <property type="taxonomic scope" value="Eukaryota"/>
</dbReference>
<reference evidence="13" key="2">
    <citation type="submission" date="2015-03" db="UniProtKB">
        <authorList>
            <consortium name="EnsemblPlants"/>
        </authorList>
    </citation>
    <scope>IDENTIFICATION</scope>
</reference>
<evidence type="ECO:0000256" key="4">
    <source>
        <dbReference type="ARBA" id="ARBA00022741"/>
    </source>
</evidence>
<dbReference type="Pfam" id="PF18511">
    <property type="entry name" value="F-box_5"/>
    <property type="match status" value="1"/>
</dbReference>
<dbReference type="PaxDb" id="65489-OBART11G12900.1"/>
<dbReference type="GO" id="GO:0002758">
    <property type="term" value="P:innate immune response-activating signaling pathway"/>
    <property type="evidence" value="ECO:0007669"/>
    <property type="project" value="UniProtKB-ARBA"/>
</dbReference>
<evidence type="ECO:0000256" key="2">
    <source>
        <dbReference type="ARBA" id="ARBA00022614"/>
    </source>
</evidence>
<dbReference type="Gramene" id="OBART11G12900.1">
    <property type="protein sequence ID" value="OBART11G12900.1"/>
    <property type="gene ID" value="OBART11G12900"/>
</dbReference>
<dbReference type="InterPro" id="IPR041101">
    <property type="entry name" value="Transp_inhibit"/>
</dbReference>
<protein>
    <submittedName>
        <fullName evidence="13">Uncharacterized protein</fullName>
    </submittedName>
</protein>
<keyword evidence="14" id="KW-1185">Reference proteome</keyword>
<dbReference type="Pfam" id="PF18791">
    <property type="entry name" value="Transp_inhibit"/>
    <property type="match status" value="1"/>
</dbReference>
<evidence type="ECO:0000256" key="3">
    <source>
        <dbReference type="ARBA" id="ARBA00022737"/>
    </source>
</evidence>
<feature type="domain" description="COI1 F-box" evidence="9">
    <location>
        <begin position="1928"/>
        <end position="1965"/>
    </location>
</feature>
<dbReference type="GO" id="GO:0042742">
    <property type="term" value="P:defense response to bacterium"/>
    <property type="evidence" value="ECO:0007669"/>
    <property type="project" value="UniProtKB-ARBA"/>
</dbReference>
<dbReference type="Gene3D" id="1.20.5.4130">
    <property type="match status" value="2"/>
</dbReference>
<dbReference type="Pfam" id="PF18052">
    <property type="entry name" value="Rx_N"/>
    <property type="match status" value="2"/>
</dbReference>
<dbReference type="InterPro" id="IPR002182">
    <property type="entry name" value="NB-ARC"/>
</dbReference>
<evidence type="ECO:0000256" key="5">
    <source>
        <dbReference type="ARBA" id="ARBA00022821"/>
    </source>
</evidence>
<dbReference type="GO" id="GO:0043531">
    <property type="term" value="F:ADP binding"/>
    <property type="evidence" value="ECO:0007669"/>
    <property type="project" value="InterPro"/>
</dbReference>
<dbReference type="InterPro" id="IPR027417">
    <property type="entry name" value="P-loop_NTPase"/>
</dbReference>
<evidence type="ECO:0000259" key="8">
    <source>
        <dbReference type="Pfam" id="PF18052"/>
    </source>
</evidence>
<feature type="domain" description="NB-ARC" evidence="7">
    <location>
        <begin position="172"/>
        <end position="332"/>
    </location>
</feature>
<reference evidence="13" key="1">
    <citation type="journal article" date="2009" name="Rice">
        <title>De Novo Next Generation Sequencing of Plant Genomes.</title>
        <authorList>
            <person name="Rounsley S."/>
            <person name="Marri P.R."/>
            <person name="Yu Y."/>
            <person name="He R."/>
            <person name="Sisneros N."/>
            <person name="Goicoechea J.L."/>
            <person name="Lee S.J."/>
            <person name="Angelova A."/>
            <person name="Kudrna D."/>
            <person name="Luo M."/>
            <person name="Affourtit J."/>
            <person name="Desany B."/>
            <person name="Knight J."/>
            <person name="Niazi F."/>
            <person name="Egholm M."/>
            <person name="Wing R.A."/>
        </authorList>
    </citation>
    <scope>NUCLEOTIDE SEQUENCE [LARGE SCALE GENOMIC DNA]</scope>
    <source>
        <strain evidence="13">cv. IRGC 105608</strain>
    </source>
</reference>
<keyword evidence="5" id="KW-0611">Plant defense</keyword>
<evidence type="ECO:0000256" key="1">
    <source>
        <dbReference type="ARBA" id="ARBA00008894"/>
    </source>
</evidence>
<dbReference type="SMART" id="SM00367">
    <property type="entry name" value="LRR_CC"/>
    <property type="match status" value="8"/>
</dbReference>
<dbReference type="Gene3D" id="3.80.10.10">
    <property type="entry name" value="Ribonuclease Inhibitor"/>
    <property type="match status" value="3"/>
</dbReference>
<evidence type="ECO:0000259" key="7">
    <source>
        <dbReference type="Pfam" id="PF00931"/>
    </source>
</evidence>
<feature type="domain" description="Disease resistance R13L4/SHOC-2-like LRR" evidence="12">
    <location>
        <begin position="548"/>
        <end position="931"/>
    </location>
</feature>
<evidence type="ECO:0000259" key="10">
    <source>
        <dbReference type="Pfam" id="PF18791"/>
    </source>
</evidence>
<dbReference type="Pfam" id="PF00931">
    <property type="entry name" value="NB-ARC"/>
    <property type="match status" value="2"/>
</dbReference>
<dbReference type="InterPro" id="IPR041118">
    <property type="entry name" value="Rx_N"/>
</dbReference>
<dbReference type="Gene3D" id="1.20.1280.50">
    <property type="match status" value="1"/>
</dbReference>